<feature type="transmembrane region" description="Helical" evidence="10">
    <location>
        <begin position="42"/>
        <end position="60"/>
    </location>
</feature>
<feature type="compositionally biased region" description="Low complexity" evidence="9">
    <location>
        <begin position="390"/>
        <end position="400"/>
    </location>
</feature>
<name>A0ABU2LDW5_9ACTN</name>
<dbReference type="InterPro" id="IPR036890">
    <property type="entry name" value="HATPase_C_sf"/>
</dbReference>
<evidence type="ECO:0000256" key="6">
    <source>
        <dbReference type="ARBA" id="ARBA00022777"/>
    </source>
</evidence>
<keyword evidence="4" id="KW-0808">Transferase</keyword>
<feature type="transmembrane region" description="Helical" evidence="10">
    <location>
        <begin position="99"/>
        <end position="118"/>
    </location>
</feature>
<keyword evidence="10" id="KW-1133">Transmembrane helix</keyword>
<evidence type="ECO:0000256" key="5">
    <source>
        <dbReference type="ARBA" id="ARBA00022741"/>
    </source>
</evidence>
<feature type="compositionally biased region" description="Low complexity" evidence="9">
    <location>
        <begin position="418"/>
        <end position="437"/>
    </location>
</feature>
<dbReference type="InterPro" id="IPR050482">
    <property type="entry name" value="Sensor_HK_TwoCompSys"/>
</dbReference>
<comment type="caution">
    <text evidence="12">The sequence shown here is derived from an EMBL/GenBank/DDBJ whole genome shotgun (WGS) entry which is preliminary data.</text>
</comment>
<evidence type="ECO:0000256" key="3">
    <source>
        <dbReference type="ARBA" id="ARBA00022553"/>
    </source>
</evidence>
<gene>
    <name evidence="12" type="ORF">RM780_21280</name>
</gene>
<comment type="catalytic activity">
    <reaction evidence="1">
        <text>ATP + protein L-histidine = ADP + protein N-phospho-L-histidine.</text>
        <dbReference type="EC" id="2.7.13.3"/>
    </reaction>
</comment>
<evidence type="ECO:0000259" key="11">
    <source>
        <dbReference type="Pfam" id="PF07730"/>
    </source>
</evidence>
<accession>A0ABU2LDW5</accession>
<keyword evidence="8" id="KW-0902">Two-component regulatory system</keyword>
<dbReference type="EC" id="2.7.13.3" evidence="2"/>
<evidence type="ECO:0000256" key="8">
    <source>
        <dbReference type="ARBA" id="ARBA00023012"/>
    </source>
</evidence>
<dbReference type="Proteomes" id="UP001183388">
    <property type="component" value="Unassembled WGS sequence"/>
</dbReference>
<keyword evidence="10" id="KW-0472">Membrane</keyword>
<keyword evidence="5" id="KW-0547">Nucleotide-binding</keyword>
<evidence type="ECO:0000256" key="4">
    <source>
        <dbReference type="ARBA" id="ARBA00022679"/>
    </source>
</evidence>
<feature type="region of interest" description="Disordered" evidence="9">
    <location>
        <begin position="390"/>
        <end position="437"/>
    </location>
</feature>
<feature type="domain" description="Signal transduction histidine kinase subgroup 3 dimerisation and phosphoacceptor" evidence="11">
    <location>
        <begin position="180"/>
        <end position="245"/>
    </location>
</feature>
<dbReference type="Pfam" id="PF07730">
    <property type="entry name" value="HisKA_3"/>
    <property type="match status" value="1"/>
</dbReference>
<evidence type="ECO:0000256" key="2">
    <source>
        <dbReference type="ARBA" id="ARBA00012438"/>
    </source>
</evidence>
<dbReference type="RefSeq" id="WP_311632451.1">
    <property type="nucleotide sequence ID" value="NZ_JAVREN010000038.1"/>
</dbReference>
<dbReference type="CDD" id="cd16917">
    <property type="entry name" value="HATPase_UhpB-NarQ-NarX-like"/>
    <property type="match status" value="1"/>
</dbReference>
<dbReference type="Gene3D" id="3.30.565.10">
    <property type="entry name" value="Histidine kinase-like ATPase, C-terminal domain"/>
    <property type="match status" value="1"/>
</dbReference>
<keyword evidence="13" id="KW-1185">Reference proteome</keyword>
<dbReference type="GO" id="GO:0016301">
    <property type="term" value="F:kinase activity"/>
    <property type="evidence" value="ECO:0007669"/>
    <property type="project" value="UniProtKB-KW"/>
</dbReference>
<dbReference type="PANTHER" id="PTHR24421:SF10">
    <property type="entry name" value="NITRATE_NITRITE SENSOR PROTEIN NARQ"/>
    <property type="match status" value="1"/>
</dbReference>
<dbReference type="EMBL" id="JAVREN010000038">
    <property type="protein sequence ID" value="MDT0309472.1"/>
    <property type="molecule type" value="Genomic_DNA"/>
</dbReference>
<dbReference type="Gene3D" id="1.20.5.1930">
    <property type="match status" value="1"/>
</dbReference>
<evidence type="ECO:0000256" key="7">
    <source>
        <dbReference type="ARBA" id="ARBA00022840"/>
    </source>
</evidence>
<feature type="transmembrane region" description="Helical" evidence="10">
    <location>
        <begin position="130"/>
        <end position="151"/>
    </location>
</feature>
<dbReference type="SUPFAM" id="SSF55874">
    <property type="entry name" value="ATPase domain of HSP90 chaperone/DNA topoisomerase II/histidine kinase"/>
    <property type="match status" value="1"/>
</dbReference>
<proteinExistence type="predicted"/>
<keyword evidence="7" id="KW-0067">ATP-binding</keyword>
<sequence>MTWLGRAVGDRFGPARLIPLLAAGPGYLLFMQDSRPSPADWAVTVAAGVIFLGGGVWPLPVAVAEAALIVAAVPLTDSTPVAAKVVASVSLFELAVRRPFPQALAAGAVLSLAYLAIVQDHHDAGGVLATLYRVATVAVGPLLIGGYLRAARQALAQARARAGEAEERRELAARGARLAERTQLSRELHDLVAHHVASMALRVGVARAVIPGLDPKVAAVLDDVHASATTALADLRRLVAALRDPAAVREDMPGSLLVDPAELPAAVALVADRSEQAGLRVEREVDPGIAALDAVRGLAVLRVVQEGLTNATKHAGAGARARVSVSLADGLARVEVADEGGAGLGPATPAGPGFGLIGLRERIDVLGGTLTAGPSGPGWRLAAAFPARLPSAPQLPAASQPAPPSPPPQGCHSRRAARSAAPRGLPRPALPSGEATP</sequence>
<evidence type="ECO:0000313" key="13">
    <source>
        <dbReference type="Proteomes" id="UP001183388"/>
    </source>
</evidence>
<keyword evidence="3" id="KW-0597">Phosphoprotein</keyword>
<feature type="transmembrane region" description="Helical" evidence="10">
    <location>
        <begin position="12"/>
        <end position="30"/>
    </location>
</feature>
<reference evidence="13" key="1">
    <citation type="submission" date="2023-07" db="EMBL/GenBank/DDBJ databases">
        <title>30 novel species of actinomycetes from the DSMZ collection.</title>
        <authorList>
            <person name="Nouioui I."/>
        </authorList>
    </citation>
    <scope>NUCLEOTIDE SEQUENCE [LARGE SCALE GENOMIC DNA]</scope>
    <source>
        <strain evidence="13">DSM 44917</strain>
    </source>
</reference>
<dbReference type="PANTHER" id="PTHR24421">
    <property type="entry name" value="NITRATE/NITRITE SENSOR PROTEIN NARX-RELATED"/>
    <property type="match status" value="1"/>
</dbReference>
<keyword evidence="6 12" id="KW-0418">Kinase</keyword>
<evidence type="ECO:0000256" key="10">
    <source>
        <dbReference type="SAM" id="Phobius"/>
    </source>
</evidence>
<keyword evidence="10" id="KW-0812">Transmembrane</keyword>
<dbReference type="InterPro" id="IPR011712">
    <property type="entry name" value="Sig_transdc_His_kin_sub3_dim/P"/>
</dbReference>
<organism evidence="12 13">
    <name type="scientific">Streptomyces boetiae</name>
    <dbReference type="NCBI Taxonomy" id="3075541"/>
    <lineage>
        <taxon>Bacteria</taxon>
        <taxon>Bacillati</taxon>
        <taxon>Actinomycetota</taxon>
        <taxon>Actinomycetes</taxon>
        <taxon>Kitasatosporales</taxon>
        <taxon>Streptomycetaceae</taxon>
        <taxon>Streptomyces</taxon>
    </lineage>
</organism>
<evidence type="ECO:0000313" key="12">
    <source>
        <dbReference type="EMBL" id="MDT0309472.1"/>
    </source>
</evidence>
<protein>
    <recommendedName>
        <fullName evidence="2">histidine kinase</fullName>
        <ecNumber evidence="2">2.7.13.3</ecNumber>
    </recommendedName>
</protein>
<evidence type="ECO:0000256" key="9">
    <source>
        <dbReference type="SAM" id="MobiDB-lite"/>
    </source>
</evidence>
<evidence type="ECO:0000256" key="1">
    <source>
        <dbReference type="ARBA" id="ARBA00000085"/>
    </source>
</evidence>